<dbReference type="SUPFAM" id="SSF55781">
    <property type="entry name" value="GAF domain-like"/>
    <property type="match status" value="1"/>
</dbReference>
<dbReference type="Pfam" id="PF18947">
    <property type="entry name" value="HAMP_2"/>
    <property type="match status" value="2"/>
</dbReference>
<dbReference type="InterPro" id="IPR005467">
    <property type="entry name" value="His_kinase_dom"/>
</dbReference>
<dbReference type="SUPFAM" id="SSF52172">
    <property type="entry name" value="CheY-like"/>
    <property type="match status" value="3"/>
</dbReference>
<comment type="catalytic activity">
    <reaction evidence="1">
        <text>ATP + protein L-histidine = ADP + protein N-phospho-L-histidine.</text>
        <dbReference type="EC" id="2.7.13.3"/>
    </reaction>
</comment>
<dbReference type="InterPro" id="IPR003660">
    <property type="entry name" value="HAMP_dom"/>
</dbReference>
<reference evidence="13 14" key="1">
    <citation type="submission" date="2019-10" db="EMBL/GenBank/DDBJ databases">
        <title>Isolation, Identification of Microvirga thermotolerans HR1, a novel thermophilic bacterium and Comparative Genomics of the genus Microvirga.</title>
        <authorList>
            <person name="Li J."/>
            <person name="Zhang W."/>
            <person name="Lin M."/>
            <person name="Wang J."/>
        </authorList>
    </citation>
    <scope>NUCLEOTIDE SEQUENCE [LARGE SCALE GENOMIC DNA]</scope>
    <source>
        <strain evidence="13 14">HR1</strain>
    </source>
</reference>
<evidence type="ECO:0000313" key="13">
    <source>
        <dbReference type="EMBL" id="QFU16063.1"/>
    </source>
</evidence>
<evidence type="ECO:0000256" key="3">
    <source>
        <dbReference type="ARBA" id="ARBA00012438"/>
    </source>
</evidence>
<feature type="domain" description="Response regulatory" evidence="11">
    <location>
        <begin position="1543"/>
        <end position="1656"/>
    </location>
</feature>
<dbReference type="CDD" id="cd00156">
    <property type="entry name" value="REC"/>
    <property type="match status" value="1"/>
</dbReference>
<dbReference type="SMART" id="SM00448">
    <property type="entry name" value="REC"/>
    <property type="match status" value="3"/>
</dbReference>
<dbReference type="Pfam" id="PF02518">
    <property type="entry name" value="HATPase_c"/>
    <property type="match status" value="1"/>
</dbReference>
<dbReference type="Pfam" id="PF00072">
    <property type="entry name" value="Response_reg"/>
    <property type="match status" value="3"/>
</dbReference>
<dbReference type="PROSITE" id="PS50885">
    <property type="entry name" value="HAMP"/>
    <property type="match status" value="10"/>
</dbReference>
<dbReference type="PANTHER" id="PTHR45339:SF1">
    <property type="entry name" value="HYBRID SIGNAL TRANSDUCTION HISTIDINE KINASE J"/>
    <property type="match status" value="1"/>
</dbReference>
<evidence type="ECO:0000256" key="2">
    <source>
        <dbReference type="ARBA" id="ARBA00004370"/>
    </source>
</evidence>
<feature type="domain" description="Histidine kinase" evidence="10">
    <location>
        <begin position="1257"/>
        <end position="1484"/>
    </location>
</feature>
<feature type="domain" description="HAMP" evidence="12">
    <location>
        <begin position="380"/>
        <end position="432"/>
    </location>
</feature>
<accession>A0A5P9JUG3</accession>
<dbReference type="KEGG" id="mico:GDR74_07415"/>
<dbReference type="CDD" id="cd16922">
    <property type="entry name" value="HATPase_EvgS-ArcB-TorS-like"/>
    <property type="match status" value="1"/>
</dbReference>
<feature type="modified residue" description="4-aspartylphosphate" evidence="8">
    <location>
        <position position="1859"/>
    </location>
</feature>
<dbReference type="GO" id="GO:0000155">
    <property type="term" value="F:phosphorelay sensor kinase activity"/>
    <property type="evidence" value="ECO:0007669"/>
    <property type="project" value="InterPro"/>
</dbReference>
<feature type="domain" description="HAMP" evidence="12">
    <location>
        <begin position="472"/>
        <end position="524"/>
    </location>
</feature>
<keyword evidence="9" id="KW-0175">Coiled coil</keyword>
<sequence>MSQVESRSGQLDQKLLLKTLRAFRRGDFSVRLPSDLTGIDGEIAETFNDIAELNQGVARELDRVAKVVGKEGKIEERGRLAGATGCWSECIDSVNAMIGDIVQPTVEVARVIGAVAKGDLSQTIELESDGRPLRGEFLRIGKIVNTMVGQLGSFASEVTRVAREVGSEGKLGGQAKVRGVAGTWKDLTDNVNLMAANLTGQVRNIAEVTTAVANGDLSKKITVDVKGEILELKDTINTMVDQLNSFASEVTRVAKEVGTEGKLGGQAQVRGVGGVWKDLTDNVNMMAANLTGQVRNIAEVTTAVARGDLSKKITVDVRGEILELKSTINTMVDQLNSFASEVTRVAKEVGTEGKLGGQAQVRGVGGVWKDLTDNVNMMAANLTGQVRNIAEVTTAVANGDLSKKITVEVRGEILELKNTINTMVDQLNSFAGEVTRVAREVGSEGKLGGQAEVRGVAGTWKDLTDNVNLMAANLTGQVRNIAEVTTAVANGDLSKKITVEVRGEILELKNTINTMVDQLNSFAGEVTRVAREVGSEGKLGGQAEVRGVAGTWKDLTDNVNLMAANLTGQVRNIAEVTTAVANGDLSKKITVDVKGEILELKNTINTMVDQLNSFAGEVTRVAREVGTEGKLGGQAQVRGVGGVWKDLTDNVNLMAANLTGQVRNIAEVTTAVANGDLSKKITVAVEGEILELKSTINTMVDQLNSFASEVTRVAREVGTEGKLGGQAQVRGVGGVWKDLTDNVNMMAANLTGQVRNIAEVTTAVANGDLSKKITVEVRGEILELKNTINTMVDQLNSFASEVTRVAREVGIEGKLGGQAEVRGVAGTWKDLTDNVNLMADNLTGQVRGIASVVTAVAAGDLKRKLTVEAKGEIAALAETINEMIDTLATFADQVTNVAREVGVEGKLGGQARVPGAAGLWRDLTNNVNQLAANLTTQVRAIAEVATAVTKGDLTRSIAVEASGELASLKDNVNEMIRNLRDTTQKNAEQDWLKTNLAKFTRMLQGERDLTTVSNMILSEIAPLVNAQQGAFYTVENNGDEPVLELVASYAFTERKHLNNRFRLKEGLVGQVAYEKKRILLTNVPGDYITISSALGEAPPLNIIVLPVLFEQDVKAVIELASFSRFSETHQSFLEQLTESIGIVLNTIAANMRTEGLLKQSQLLTAELQSQQEELRNTNDRLEQQAATLRRSEELLRQQQETLQRTNEELEDKARLLELQKQEVEAKNLEVSIAKTALEEKAEQLSLTSRYKSQFLANMSHELRTPLNSLLILSKLLTENTEGNLTEKQREFAKTIHAAGSDLLALINDILDLSKIESGTVSLEVSSVGFKDLADNMERTFRQIAEERELDFHIEIDPALPATVRTDSKRLQQVLRNLLSNAFKFTEKGGVTLRIGTAQGSPLRAGSEWIAISVIDTGIGIPEDKQRIIFEAFQQADGTTSRKYGGTGLGLAISREIARLLGGEIVVSSAPGRGATFTLFLPQEPPANHGTAETASTERVNGDGAGHHIGGPDRGGFVLRQPSSAMALSASLDDRHAITTGDRIVLIVEDDAMFASVLLELAREQGFKGLIAMDGAAALALAHRYKPHAITLDIGLPDMDGWALLDLLKHDPRTRHVPIHVISVDDQKKRGLRAGAFGFLEKPVDRESLMAALNRTKEFIDRPVKKLLLVEDDENQRMSLTELLQDEQVEVTAVASAESALETIRARRYDCAIVDLGLPDLPGAELIERMRKTEGNEDLPIVIYTGQDLTREEERRLESIAATVIVKDEGSSQRLLNDTALFLHRAIAALPDENSIIVPRRASDALEGRTVLIIDDDMRNIFSLTSALEQYGMTVVFAENGREGIEKLMASPEVDLALVDIMMPEMDGYETMREIRKIPRYRNLPLVAVTAKAMKGDREKCLEAGATDYVSKPVDIDQLLAVLRVQLSRSTYVPDRRETNGAAEAGLNS</sequence>
<dbReference type="SMART" id="SM00304">
    <property type="entry name" value="HAMP"/>
    <property type="match status" value="10"/>
</dbReference>
<dbReference type="FunFam" id="3.30.565.10:FF:000010">
    <property type="entry name" value="Sensor histidine kinase RcsC"/>
    <property type="match status" value="1"/>
</dbReference>
<feature type="domain" description="HAMP" evidence="12">
    <location>
        <begin position="288"/>
        <end position="340"/>
    </location>
</feature>
<feature type="domain" description="HAMP" evidence="12">
    <location>
        <begin position="748"/>
        <end position="800"/>
    </location>
</feature>
<dbReference type="InterPro" id="IPR003594">
    <property type="entry name" value="HATPase_dom"/>
</dbReference>
<keyword evidence="6" id="KW-0418">Kinase</keyword>
<dbReference type="Gene3D" id="1.10.287.130">
    <property type="match status" value="1"/>
</dbReference>
<dbReference type="InterPro" id="IPR004358">
    <property type="entry name" value="Sig_transdc_His_kin-like_C"/>
</dbReference>
<feature type="domain" description="HAMP" evidence="12">
    <location>
        <begin position="564"/>
        <end position="616"/>
    </location>
</feature>
<feature type="coiled-coil region" evidence="9">
    <location>
        <begin position="1157"/>
        <end position="1238"/>
    </location>
</feature>
<dbReference type="InterPro" id="IPR036097">
    <property type="entry name" value="HisK_dim/P_sf"/>
</dbReference>
<evidence type="ECO:0000256" key="8">
    <source>
        <dbReference type="PROSITE-ProRule" id="PRU00169"/>
    </source>
</evidence>
<dbReference type="CDD" id="cd00082">
    <property type="entry name" value="HisKA"/>
    <property type="match status" value="1"/>
</dbReference>
<keyword evidence="14" id="KW-1185">Reference proteome</keyword>
<keyword evidence="7" id="KW-0902">Two-component regulatory system</keyword>
<dbReference type="Gene3D" id="3.30.565.10">
    <property type="entry name" value="Histidine kinase-like ATPase, C-terminal domain"/>
    <property type="match status" value="1"/>
</dbReference>
<keyword evidence="4 8" id="KW-0597">Phosphoprotein</keyword>
<dbReference type="Gene3D" id="3.40.50.2300">
    <property type="match status" value="3"/>
</dbReference>
<feature type="domain" description="Response regulatory" evidence="11">
    <location>
        <begin position="1809"/>
        <end position="1926"/>
    </location>
</feature>
<dbReference type="CDD" id="cd06225">
    <property type="entry name" value="HAMP"/>
    <property type="match status" value="9"/>
</dbReference>
<evidence type="ECO:0000259" key="10">
    <source>
        <dbReference type="PROSITE" id="PS50109"/>
    </source>
</evidence>
<evidence type="ECO:0000256" key="6">
    <source>
        <dbReference type="ARBA" id="ARBA00022777"/>
    </source>
</evidence>
<evidence type="ECO:0000256" key="9">
    <source>
        <dbReference type="SAM" id="Coils"/>
    </source>
</evidence>
<dbReference type="Pfam" id="PF13185">
    <property type="entry name" value="GAF_2"/>
    <property type="match status" value="1"/>
</dbReference>
<evidence type="ECO:0000256" key="4">
    <source>
        <dbReference type="ARBA" id="ARBA00022553"/>
    </source>
</evidence>
<dbReference type="FunFam" id="1.20.120.1530:FF:000002">
    <property type="entry name" value="Two-component osmosensing histidine kinase"/>
    <property type="match status" value="5"/>
</dbReference>
<feature type="domain" description="HAMP" evidence="12">
    <location>
        <begin position="840"/>
        <end position="892"/>
    </location>
</feature>
<dbReference type="InterPro" id="IPR036890">
    <property type="entry name" value="HATPase_C_sf"/>
</dbReference>
<dbReference type="EMBL" id="CP045423">
    <property type="protein sequence ID" value="QFU16063.1"/>
    <property type="molecule type" value="Genomic_DNA"/>
</dbReference>
<dbReference type="SMART" id="SM00065">
    <property type="entry name" value="GAF"/>
    <property type="match status" value="1"/>
</dbReference>
<evidence type="ECO:0000256" key="7">
    <source>
        <dbReference type="ARBA" id="ARBA00023012"/>
    </source>
</evidence>
<protein>
    <recommendedName>
        <fullName evidence="3">histidine kinase</fullName>
        <ecNumber evidence="3">2.7.13.3</ecNumber>
    </recommendedName>
</protein>
<dbReference type="InterPro" id="IPR029016">
    <property type="entry name" value="GAF-like_dom_sf"/>
</dbReference>
<dbReference type="InterPro" id="IPR003661">
    <property type="entry name" value="HisK_dim/P_dom"/>
</dbReference>
<dbReference type="PROSITE" id="PS50109">
    <property type="entry name" value="HIS_KIN"/>
    <property type="match status" value="1"/>
</dbReference>
<dbReference type="PANTHER" id="PTHR45339">
    <property type="entry name" value="HYBRID SIGNAL TRANSDUCTION HISTIDINE KINASE J"/>
    <property type="match status" value="1"/>
</dbReference>
<proteinExistence type="predicted"/>
<keyword evidence="5" id="KW-0808">Transferase</keyword>
<evidence type="ECO:0000313" key="14">
    <source>
        <dbReference type="Proteomes" id="UP000325614"/>
    </source>
</evidence>
<dbReference type="FunFam" id="1.20.120.1530:FF:000001">
    <property type="entry name" value="Two-component osmosensing histidine kinase"/>
    <property type="match status" value="1"/>
</dbReference>
<organism evidence="13 14">
    <name type="scientific">Microvirga thermotolerans</name>
    <dbReference type="NCBI Taxonomy" id="2651334"/>
    <lineage>
        <taxon>Bacteria</taxon>
        <taxon>Pseudomonadati</taxon>
        <taxon>Pseudomonadota</taxon>
        <taxon>Alphaproteobacteria</taxon>
        <taxon>Hyphomicrobiales</taxon>
        <taxon>Methylobacteriaceae</taxon>
        <taxon>Microvirga</taxon>
    </lineage>
</organism>
<dbReference type="Pfam" id="PF00672">
    <property type="entry name" value="HAMP"/>
    <property type="match status" value="8"/>
</dbReference>
<dbReference type="EC" id="2.7.13.3" evidence="3"/>
<dbReference type="SUPFAM" id="SSF55874">
    <property type="entry name" value="ATPase domain of HSP90 chaperone/DNA topoisomerase II/histidine kinase"/>
    <property type="match status" value="1"/>
</dbReference>
<evidence type="ECO:0000256" key="1">
    <source>
        <dbReference type="ARBA" id="ARBA00000085"/>
    </source>
</evidence>
<feature type="domain" description="HAMP" evidence="12">
    <location>
        <begin position="99"/>
        <end position="156"/>
    </location>
</feature>
<dbReference type="SMART" id="SM00388">
    <property type="entry name" value="HisKA"/>
    <property type="match status" value="1"/>
</dbReference>
<dbReference type="Pfam" id="PF00512">
    <property type="entry name" value="HisKA"/>
    <property type="match status" value="1"/>
</dbReference>
<feature type="domain" description="HAMP" evidence="12">
    <location>
        <begin position="196"/>
        <end position="248"/>
    </location>
</feature>
<dbReference type="PRINTS" id="PR00344">
    <property type="entry name" value="BCTRLSENSOR"/>
</dbReference>
<feature type="domain" description="HAMP" evidence="12">
    <location>
        <begin position="656"/>
        <end position="708"/>
    </location>
</feature>
<evidence type="ECO:0000259" key="11">
    <source>
        <dbReference type="PROSITE" id="PS50110"/>
    </source>
</evidence>
<dbReference type="SUPFAM" id="SSF58104">
    <property type="entry name" value="Methyl-accepting chemotaxis protein (MCP) signaling domain"/>
    <property type="match status" value="3"/>
</dbReference>
<dbReference type="RefSeq" id="WP_152585708.1">
    <property type="nucleotide sequence ID" value="NZ_CP045423.1"/>
</dbReference>
<dbReference type="SMART" id="SM00387">
    <property type="entry name" value="HATPase_c"/>
    <property type="match status" value="1"/>
</dbReference>
<gene>
    <name evidence="13" type="ORF">GDR74_07415</name>
</gene>
<dbReference type="Proteomes" id="UP000325614">
    <property type="component" value="Chromosome"/>
</dbReference>
<feature type="modified residue" description="4-aspartylphosphate" evidence="8">
    <location>
        <position position="1592"/>
    </location>
</feature>
<evidence type="ECO:0000256" key="5">
    <source>
        <dbReference type="ARBA" id="ARBA00022679"/>
    </source>
</evidence>
<dbReference type="InterPro" id="IPR011006">
    <property type="entry name" value="CheY-like_superfamily"/>
</dbReference>
<feature type="domain" description="HAMP" evidence="12">
    <location>
        <begin position="932"/>
        <end position="984"/>
    </location>
</feature>
<dbReference type="SUPFAM" id="SSF47384">
    <property type="entry name" value="Homodimeric domain of signal transducing histidine kinase"/>
    <property type="match status" value="1"/>
</dbReference>
<dbReference type="InterPro" id="IPR001789">
    <property type="entry name" value="Sig_transdc_resp-reg_receiver"/>
</dbReference>
<evidence type="ECO:0000259" key="12">
    <source>
        <dbReference type="PROSITE" id="PS50885"/>
    </source>
</evidence>
<feature type="domain" description="Response regulatory" evidence="11">
    <location>
        <begin position="1665"/>
        <end position="1781"/>
    </location>
</feature>
<dbReference type="InterPro" id="IPR003018">
    <property type="entry name" value="GAF"/>
</dbReference>
<dbReference type="GO" id="GO:0016020">
    <property type="term" value="C:membrane"/>
    <property type="evidence" value="ECO:0007669"/>
    <property type="project" value="UniProtKB-SubCell"/>
</dbReference>
<name>A0A5P9JUG3_9HYPH</name>
<dbReference type="PROSITE" id="PS50110">
    <property type="entry name" value="RESPONSE_REGULATORY"/>
    <property type="match status" value="3"/>
</dbReference>
<dbReference type="CDD" id="cd17546">
    <property type="entry name" value="REC_hyHK_CKI1_RcsC-like"/>
    <property type="match status" value="1"/>
</dbReference>
<dbReference type="Gene3D" id="3.30.450.40">
    <property type="match status" value="1"/>
</dbReference>
<dbReference type="Gene3D" id="1.20.120.1530">
    <property type="match status" value="7"/>
</dbReference>
<feature type="modified residue" description="4-aspartylphosphate" evidence="8">
    <location>
        <position position="1714"/>
    </location>
</feature>
<feature type="coiled-coil region" evidence="9">
    <location>
        <begin position="958"/>
        <end position="985"/>
    </location>
</feature>
<comment type="subcellular location">
    <subcellularLocation>
        <location evidence="2">Membrane</location>
    </subcellularLocation>
</comment>